<proteinExistence type="predicted"/>
<protein>
    <submittedName>
        <fullName evidence="3">Fatty acid desaturase</fullName>
        <ecNumber evidence="3">1.14.19.-</ecNumber>
    </submittedName>
</protein>
<keyword evidence="1" id="KW-1133">Transmembrane helix</keyword>
<dbReference type="GO" id="GO:0016717">
    <property type="term" value="F:oxidoreductase activity, acting on paired donors, with oxidation of a pair of donors resulting in the reduction of molecular oxygen to two molecules of water"/>
    <property type="evidence" value="ECO:0007669"/>
    <property type="project" value="TreeGrafter"/>
</dbReference>
<dbReference type="PANTHER" id="PTHR19353:SF73">
    <property type="entry name" value="FATTY ACID DESATURASE"/>
    <property type="match status" value="1"/>
</dbReference>
<dbReference type="RefSeq" id="WP_058240978.1">
    <property type="nucleotide sequence ID" value="NZ_CYPW01000029.1"/>
</dbReference>
<dbReference type="PANTHER" id="PTHR19353">
    <property type="entry name" value="FATTY ACID DESATURASE 2"/>
    <property type="match status" value="1"/>
</dbReference>
<accession>A0A0P1ETA6</accession>
<dbReference type="OrthoDB" id="9769653at2"/>
<dbReference type="STRING" id="321267.SHM7688_03262"/>
<organism evidence="3 4">
    <name type="scientific">Shimia marina</name>
    <dbReference type="NCBI Taxonomy" id="321267"/>
    <lineage>
        <taxon>Bacteria</taxon>
        <taxon>Pseudomonadati</taxon>
        <taxon>Pseudomonadota</taxon>
        <taxon>Alphaproteobacteria</taxon>
        <taxon>Rhodobacterales</taxon>
        <taxon>Roseobacteraceae</taxon>
    </lineage>
</organism>
<name>A0A0P1ETA6_9RHOB</name>
<feature type="transmembrane region" description="Helical" evidence="1">
    <location>
        <begin position="20"/>
        <end position="37"/>
    </location>
</feature>
<feature type="transmembrane region" description="Helical" evidence="1">
    <location>
        <begin position="140"/>
        <end position="158"/>
    </location>
</feature>
<dbReference type="GO" id="GO:0016020">
    <property type="term" value="C:membrane"/>
    <property type="evidence" value="ECO:0007669"/>
    <property type="project" value="TreeGrafter"/>
</dbReference>
<keyword evidence="1" id="KW-0472">Membrane</keyword>
<evidence type="ECO:0000259" key="2">
    <source>
        <dbReference type="Pfam" id="PF00487"/>
    </source>
</evidence>
<gene>
    <name evidence="3" type="primary">des</name>
    <name evidence="3" type="ORF">SHM7688_03262</name>
</gene>
<dbReference type="EMBL" id="CYPW01000029">
    <property type="protein sequence ID" value="CUH53800.1"/>
    <property type="molecule type" value="Genomic_DNA"/>
</dbReference>
<dbReference type="CDD" id="cd03507">
    <property type="entry name" value="Delta12-FADS-like"/>
    <property type="match status" value="1"/>
</dbReference>
<dbReference type="InterPro" id="IPR005804">
    <property type="entry name" value="FA_desaturase_dom"/>
</dbReference>
<keyword evidence="3" id="KW-0560">Oxidoreductase</keyword>
<dbReference type="EC" id="1.14.19.-" evidence="3"/>
<dbReference type="Pfam" id="PF00487">
    <property type="entry name" value="FA_desaturase"/>
    <property type="match status" value="1"/>
</dbReference>
<dbReference type="InterPro" id="IPR012171">
    <property type="entry name" value="Fatty_acid_desaturase"/>
</dbReference>
<keyword evidence="1" id="KW-0812">Transmembrane</keyword>
<dbReference type="Proteomes" id="UP000054823">
    <property type="component" value="Unassembled WGS sequence"/>
</dbReference>
<feature type="transmembrane region" description="Helical" evidence="1">
    <location>
        <begin position="197"/>
        <end position="216"/>
    </location>
</feature>
<sequence>MEIRGRLKDFTVQDDRLGAISFFGTFVFYLATLYLAIAFQTMWYVLLPMMALNGLSAVRLYVLQHDAGHASLFKTRKHNDLAGEALSLVTFAPYAAMRHNHNMHHSHLGNLDHRDTGEIHTMTLREWNTAGFWERLQYRLYRNPFVLIPLGSLFTYFIRYRWPKNAQTMWRSVLLHNLAVFSYMGLIYALAGWTGVLIWFLSSFFGGMVGVFMVYLQHNFEDTYWDRRPDLDPRLAALQGSSALDLGWWMDLASANIAYHDIHHYNARIPHYNLRKCHQMLRQEFDLPTIEWPEAIRSFSLKLWDEEQERLVPFPKTRAQGAVPAE</sequence>
<evidence type="ECO:0000256" key="1">
    <source>
        <dbReference type="SAM" id="Phobius"/>
    </source>
</evidence>
<keyword evidence="4" id="KW-1185">Reference proteome</keyword>
<evidence type="ECO:0000313" key="3">
    <source>
        <dbReference type="EMBL" id="CUH53800.1"/>
    </source>
</evidence>
<feature type="domain" description="Fatty acid desaturase" evidence="2">
    <location>
        <begin position="43"/>
        <end position="286"/>
    </location>
</feature>
<feature type="transmembrane region" description="Helical" evidence="1">
    <location>
        <begin position="170"/>
        <end position="191"/>
    </location>
</feature>
<reference evidence="3 4" key="1">
    <citation type="submission" date="2015-09" db="EMBL/GenBank/DDBJ databases">
        <authorList>
            <consortium name="Swine Surveillance"/>
        </authorList>
    </citation>
    <scope>NUCLEOTIDE SEQUENCE [LARGE SCALE GENOMIC DNA]</scope>
    <source>
        <strain evidence="3 4">CECT 7688</strain>
    </source>
</reference>
<evidence type="ECO:0000313" key="4">
    <source>
        <dbReference type="Proteomes" id="UP000054823"/>
    </source>
</evidence>
<dbReference type="GO" id="GO:0006629">
    <property type="term" value="P:lipid metabolic process"/>
    <property type="evidence" value="ECO:0007669"/>
    <property type="project" value="InterPro"/>
</dbReference>
<dbReference type="AlphaFoldDB" id="A0A0P1ETA6"/>